<evidence type="ECO:0000313" key="2">
    <source>
        <dbReference type="Proteomes" id="UP000183832"/>
    </source>
</evidence>
<proteinExistence type="predicted"/>
<reference evidence="1 2" key="1">
    <citation type="submission" date="2015-04" db="EMBL/GenBank/DDBJ databases">
        <authorList>
            <person name="Syromyatnikov M.Y."/>
            <person name="Popov V.N."/>
        </authorList>
    </citation>
    <scope>NUCLEOTIDE SEQUENCE [LARGE SCALE GENOMIC DNA]</scope>
</reference>
<accession>A0A1J1IL57</accession>
<keyword evidence="2" id="KW-1185">Reference proteome</keyword>
<dbReference type="Proteomes" id="UP000183832">
    <property type="component" value="Unassembled WGS sequence"/>
</dbReference>
<protein>
    <submittedName>
        <fullName evidence="1">CLUMA_CG013122, isoform A</fullName>
    </submittedName>
</protein>
<organism evidence="1 2">
    <name type="scientific">Clunio marinus</name>
    <dbReference type="NCBI Taxonomy" id="568069"/>
    <lineage>
        <taxon>Eukaryota</taxon>
        <taxon>Metazoa</taxon>
        <taxon>Ecdysozoa</taxon>
        <taxon>Arthropoda</taxon>
        <taxon>Hexapoda</taxon>
        <taxon>Insecta</taxon>
        <taxon>Pterygota</taxon>
        <taxon>Neoptera</taxon>
        <taxon>Endopterygota</taxon>
        <taxon>Diptera</taxon>
        <taxon>Nematocera</taxon>
        <taxon>Chironomoidea</taxon>
        <taxon>Chironomidae</taxon>
        <taxon>Clunio</taxon>
    </lineage>
</organism>
<gene>
    <name evidence="1" type="ORF">CLUMA_CG013122</name>
</gene>
<sequence>MRRIVQQIENEERSIFEDLNCNGNKNSLHVGQLNVKYFFCVKPSNSNKHDSLAADLTNVQIDETD</sequence>
<evidence type="ECO:0000313" key="1">
    <source>
        <dbReference type="EMBL" id="CRK99814.1"/>
    </source>
</evidence>
<dbReference type="EMBL" id="CVRI01000053">
    <property type="protein sequence ID" value="CRK99814.1"/>
    <property type="molecule type" value="Genomic_DNA"/>
</dbReference>
<name>A0A1J1IL57_9DIPT</name>
<dbReference type="AlphaFoldDB" id="A0A1J1IL57"/>